<gene>
    <name evidence="2" type="ORF">SMN809_LOCUS50268</name>
</gene>
<feature type="non-terminal residue" evidence="2">
    <location>
        <position position="1"/>
    </location>
</feature>
<keyword evidence="1" id="KW-0812">Transmembrane</keyword>
<evidence type="ECO:0000256" key="1">
    <source>
        <dbReference type="SAM" id="Phobius"/>
    </source>
</evidence>
<accession>A0A8S3BXR6</accession>
<sequence>RSGSPDSNGQIKLDYMIGLRAGDIGDYSQPSEQLYSQIFNETSLETSIDLRYKPRNTKEVPSNNEQISRFPSDHPPSDSFNLVNYSNKKNKFLLLRYKPRNTKEVPSNNEQISRFPSDHPPSDSFNLLDWWIILIIVIAIIAIWLLLCLICYMCCRKRSTNRYHHKISERPTRQMDVLAREQDHYLRPSLSSLAFDGPYAESFNSSADDQQRMSTRTISSQPELQVRRLSEQDWPHFAMHNPYGWSSLLLNSPSYSADSKRPI</sequence>
<reference evidence="2" key="1">
    <citation type="submission" date="2021-02" db="EMBL/GenBank/DDBJ databases">
        <authorList>
            <person name="Nowell W R."/>
        </authorList>
    </citation>
    <scope>NUCLEOTIDE SEQUENCE</scope>
</reference>
<feature type="transmembrane region" description="Helical" evidence="1">
    <location>
        <begin position="130"/>
        <end position="155"/>
    </location>
</feature>
<dbReference type="EMBL" id="CAJOBI010165892">
    <property type="protein sequence ID" value="CAF4869526.1"/>
    <property type="molecule type" value="Genomic_DNA"/>
</dbReference>
<dbReference type="AlphaFoldDB" id="A0A8S3BXR6"/>
<protein>
    <submittedName>
        <fullName evidence="2">Uncharacterized protein</fullName>
    </submittedName>
</protein>
<keyword evidence="1" id="KW-1133">Transmembrane helix</keyword>
<dbReference type="Proteomes" id="UP000676336">
    <property type="component" value="Unassembled WGS sequence"/>
</dbReference>
<organism evidence="2 3">
    <name type="scientific">Rotaria magnacalcarata</name>
    <dbReference type="NCBI Taxonomy" id="392030"/>
    <lineage>
        <taxon>Eukaryota</taxon>
        <taxon>Metazoa</taxon>
        <taxon>Spiralia</taxon>
        <taxon>Gnathifera</taxon>
        <taxon>Rotifera</taxon>
        <taxon>Eurotatoria</taxon>
        <taxon>Bdelloidea</taxon>
        <taxon>Philodinida</taxon>
        <taxon>Philodinidae</taxon>
        <taxon>Rotaria</taxon>
    </lineage>
</organism>
<evidence type="ECO:0000313" key="3">
    <source>
        <dbReference type="Proteomes" id="UP000676336"/>
    </source>
</evidence>
<proteinExistence type="predicted"/>
<evidence type="ECO:0000313" key="2">
    <source>
        <dbReference type="EMBL" id="CAF4869526.1"/>
    </source>
</evidence>
<keyword evidence="1" id="KW-0472">Membrane</keyword>
<name>A0A8S3BXR6_9BILA</name>
<comment type="caution">
    <text evidence="2">The sequence shown here is derived from an EMBL/GenBank/DDBJ whole genome shotgun (WGS) entry which is preliminary data.</text>
</comment>